<dbReference type="InParanoid" id="D8UM64"/>
<dbReference type="EMBL" id="GL378881">
    <property type="protein sequence ID" value="EFJ39185.1"/>
    <property type="molecule type" value="Genomic_DNA"/>
</dbReference>
<dbReference type="KEGG" id="vcn:VOLCADRAFT_101270"/>
<dbReference type="AlphaFoldDB" id="D8UM64"/>
<sequence>DAAVAVRDFLLAVDVHWQPRNQGRQGVASGRVLGLPRAGLNERIPGRPRHTLPLSGWEPVYDDRDARWFDIKETALHGSYSWALQDYRSEREEVPVPGDVWRGEIPSDVELAPVLTCRDLVKQVRHDGMAE</sequence>
<gene>
    <name evidence="1" type="ORF">VOLCADRAFT_101270</name>
</gene>
<dbReference type="RefSeq" id="XP_002959750.1">
    <property type="nucleotide sequence ID" value="XM_002959704.1"/>
</dbReference>
<evidence type="ECO:0000313" key="1">
    <source>
        <dbReference type="EMBL" id="EFJ39185.1"/>
    </source>
</evidence>
<keyword evidence="2" id="KW-1185">Reference proteome</keyword>
<reference evidence="1 2" key="1">
    <citation type="journal article" date="2010" name="Science">
        <title>Genomic analysis of organismal complexity in the multicellular green alga Volvox carteri.</title>
        <authorList>
            <person name="Prochnik S.E."/>
            <person name="Umen J."/>
            <person name="Nedelcu A.M."/>
            <person name="Hallmann A."/>
            <person name="Miller S.M."/>
            <person name="Nishii I."/>
            <person name="Ferris P."/>
            <person name="Kuo A."/>
            <person name="Mitros T."/>
            <person name="Fritz-Laylin L.K."/>
            <person name="Hellsten U."/>
            <person name="Chapman J."/>
            <person name="Simakov O."/>
            <person name="Rensing S.A."/>
            <person name="Terry A."/>
            <person name="Pangilinan J."/>
            <person name="Kapitonov V."/>
            <person name="Jurka J."/>
            <person name="Salamov A."/>
            <person name="Shapiro H."/>
            <person name="Schmutz J."/>
            <person name="Grimwood J."/>
            <person name="Lindquist E."/>
            <person name="Lucas S."/>
            <person name="Grigoriev I.V."/>
            <person name="Schmitt R."/>
            <person name="Kirk D."/>
            <person name="Rokhsar D.S."/>
        </authorList>
    </citation>
    <scope>NUCLEOTIDE SEQUENCE [LARGE SCALE GENOMIC DNA]</scope>
    <source>
        <strain evidence="2">f. Nagariensis / Eve</strain>
    </source>
</reference>
<evidence type="ECO:0000313" key="2">
    <source>
        <dbReference type="Proteomes" id="UP000001058"/>
    </source>
</evidence>
<dbReference type="Proteomes" id="UP000001058">
    <property type="component" value="Unassembled WGS sequence"/>
</dbReference>
<feature type="non-terminal residue" evidence="1">
    <location>
        <position position="1"/>
    </location>
</feature>
<dbReference type="GeneID" id="9614706"/>
<proteinExistence type="predicted"/>
<accession>D8UM64</accession>
<name>D8UM64_VOLCA</name>
<organism evidence="2">
    <name type="scientific">Volvox carteri f. nagariensis</name>
    <dbReference type="NCBI Taxonomy" id="3068"/>
    <lineage>
        <taxon>Eukaryota</taxon>
        <taxon>Viridiplantae</taxon>
        <taxon>Chlorophyta</taxon>
        <taxon>core chlorophytes</taxon>
        <taxon>Chlorophyceae</taxon>
        <taxon>CS clade</taxon>
        <taxon>Chlamydomonadales</taxon>
        <taxon>Volvocaceae</taxon>
        <taxon>Volvox</taxon>
    </lineage>
</organism>
<feature type="non-terminal residue" evidence="1">
    <location>
        <position position="131"/>
    </location>
</feature>
<protein>
    <submittedName>
        <fullName evidence="1">Uncharacterized protein</fullName>
    </submittedName>
</protein>